<organism evidence="4 5">
    <name type="scientific">Paramuricea clavata</name>
    <name type="common">Red gorgonian</name>
    <name type="synonym">Violescent sea-whip</name>
    <dbReference type="NCBI Taxonomy" id="317549"/>
    <lineage>
        <taxon>Eukaryota</taxon>
        <taxon>Metazoa</taxon>
        <taxon>Cnidaria</taxon>
        <taxon>Anthozoa</taxon>
        <taxon>Octocorallia</taxon>
        <taxon>Malacalcyonacea</taxon>
        <taxon>Plexauridae</taxon>
        <taxon>Paramuricea</taxon>
    </lineage>
</organism>
<feature type="domain" description="Condensin II complex subunit H2 middle" evidence="3">
    <location>
        <begin position="142"/>
        <end position="227"/>
    </location>
</feature>
<comment type="caution">
    <text evidence="4">The sequence shown here is derived from an EMBL/GenBank/DDBJ whole genome shotgun (WGS) entry which is preliminary data.</text>
</comment>
<gene>
    <name evidence="4" type="ORF">PACLA_8A026939</name>
</gene>
<evidence type="ECO:0000259" key="3">
    <source>
        <dbReference type="Pfam" id="PF16869"/>
    </source>
</evidence>
<dbReference type="Pfam" id="PF16869">
    <property type="entry name" value="CNDH2_M"/>
    <property type="match status" value="1"/>
</dbReference>
<sequence>FNRRMHIHKDKSILQLAPSFDRTVSAFAEQHQKEMEQIKISFDDGQTVMNFAEAALLIQGSACIYSKKVEYLYSLVYQTLDLIASKRQLQQAPSVDDQGQDKDVSSHEQQQGFLLLDDIKEAKNIDLKENSVQLEAPQLIPRTPVTLITFDDTKKGSALLSLTGEVLGNRNDFKMNTCAIHLGSGALLLDMSSLHCVQSEAFQRSSQTTHDNIGQQEIAESHPNGVQDVCNGLDDPPDANMMCGSPGGDMDYDDDLPCSPLGVTEVGAISHGVQLRERKEDFKTQNAVEQKMKDPWETLDPHDPSGGIEKIFKK</sequence>
<name>A0A7D9LC11_PARCT</name>
<dbReference type="InterPro" id="IPR031719">
    <property type="entry name" value="H2_M"/>
</dbReference>
<protein>
    <submittedName>
        <fullName evidence="4">Uncharacterized protein</fullName>
    </submittedName>
</protein>
<dbReference type="OrthoDB" id="10038475at2759"/>
<feature type="domain" description="Condensin II complex subunit H2 N-terminal" evidence="2">
    <location>
        <begin position="15"/>
        <end position="120"/>
    </location>
</feature>
<reference evidence="4" key="1">
    <citation type="submission" date="2020-04" db="EMBL/GenBank/DDBJ databases">
        <authorList>
            <person name="Alioto T."/>
            <person name="Alioto T."/>
            <person name="Gomez Garrido J."/>
        </authorList>
    </citation>
    <scope>NUCLEOTIDE SEQUENCE</scope>
    <source>
        <strain evidence="4">A484AB</strain>
    </source>
</reference>
<feature type="non-terminal residue" evidence="4">
    <location>
        <position position="1"/>
    </location>
</feature>
<dbReference type="GO" id="GO:0003682">
    <property type="term" value="F:chromatin binding"/>
    <property type="evidence" value="ECO:0007669"/>
    <property type="project" value="TreeGrafter"/>
</dbReference>
<dbReference type="EMBL" id="CACRXK020016119">
    <property type="protein sequence ID" value="CAB4029353.1"/>
    <property type="molecule type" value="Genomic_DNA"/>
</dbReference>
<dbReference type="GO" id="GO:0010032">
    <property type="term" value="P:meiotic chromosome condensation"/>
    <property type="evidence" value="ECO:0007669"/>
    <property type="project" value="TreeGrafter"/>
</dbReference>
<evidence type="ECO:0000256" key="1">
    <source>
        <dbReference type="SAM" id="MobiDB-lite"/>
    </source>
</evidence>
<keyword evidence="5" id="KW-1185">Reference proteome</keyword>
<feature type="compositionally biased region" description="Basic and acidic residues" evidence="1">
    <location>
        <begin position="290"/>
        <end position="303"/>
    </location>
</feature>
<evidence type="ECO:0000313" key="4">
    <source>
        <dbReference type="EMBL" id="CAB4029353.1"/>
    </source>
</evidence>
<dbReference type="PANTHER" id="PTHR14324:SF3">
    <property type="entry name" value="CONDENSIN-2 COMPLEX SUBUNIT H2"/>
    <property type="match status" value="1"/>
</dbReference>
<evidence type="ECO:0000313" key="5">
    <source>
        <dbReference type="Proteomes" id="UP001152795"/>
    </source>
</evidence>
<dbReference type="Pfam" id="PF06278">
    <property type="entry name" value="CNDH2_N"/>
    <property type="match status" value="1"/>
</dbReference>
<dbReference type="InterPro" id="IPR009378">
    <property type="entry name" value="H2_N"/>
</dbReference>
<evidence type="ECO:0000259" key="2">
    <source>
        <dbReference type="Pfam" id="PF06278"/>
    </source>
</evidence>
<feature type="region of interest" description="Disordered" evidence="1">
    <location>
        <begin position="282"/>
        <end position="314"/>
    </location>
</feature>
<dbReference type="AlphaFoldDB" id="A0A7D9LC11"/>
<dbReference type="GO" id="GO:0051306">
    <property type="term" value="P:mitotic sister chromatid separation"/>
    <property type="evidence" value="ECO:0007669"/>
    <property type="project" value="TreeGrafter"/>
</dbReference>
<proteinExistence type="predicted"/>
<dbReference type="Proteomes" id="UP001152795">
    <property type="component" value="Unassembled WGS sequence"/>
</dbReference>
<feature type="non-terminal residue" evidence="4">
    <location>
        <position position="314"/>
    </location>
</feature>
<dbReference type="GO" id="GO:0000796">
    <property type="term" value="C:condensin complex"/>
    <property type="evidence" value="ECO:0007669"/>
    <property type="project" value="TreeGrafter"/>
</dbReference>
<dbReference type="GO" id="GO:0005634">
    <property type="term" value="C:nucleus"/>
    <property type="evidence" value="ECO:0007669"/>
    <property type="project" value="TreeGrafter"/>
</dbReference>
<dbReference type="PANTHER" id="PTHR14324">
    <property type="entry name" value="CONDENSIN-2 COMPLEX SUBUNIT H2"/>
    <property type="match status" value="1"/>
</dbReference>
<dbReference type="InterPro" id="IPR031739">
    <property type="entry name" value="Ncaph2"/>
</dbReference>
<accession>A0A7D9LC11</accession>